<dbReference type="AlphaFoldDB" id="A0AAV2ZEU0"/>
<feature type="region of interest" description="Disordered" evidence="1">
    <location>
        <begin position="199"/>
        <end position="236"/>
    </location>
</feature>
<sequence>MTGSLFELSYTGTTSLPGRSPLRGSAYSIDSFAEYSSQAVSRTPTTLTAHSMVYERVPTSAEQDEELLRDLFANENDGDGDPAQTRKPSRKARSHVQPRAAVWAAAFPTFSTYLRGSGGHIDSGGQRLDSFEGSSRATITSSTITTSGLLPTLSAPAPRPNLTELINARPSAILDANLWSGELGRVEEAEEELEELMVPQVNDDDDCPQTTARSPRQRSLLGNRKAAPSTREKQAQVQQETLSFLEKLDLKTLLHTPRPDVLQYYPSMATTPFLASSNAINYHDARVEEDNNNHGTQNTTKRAGAGAGGGGVGLAPQIERPLVKAMSKDARLAYMELTYGTSKGETRRTRKETLERLANPIVGYTSTLQALAPDQRRKRESRDEFPALALSEQLAKSASIYEAAASLNNKTSSGNGNSTRRGGGKRAGRKAPKKEPRRGNNQLDAEDHDRKRTSRDVNKADSSLRQSKQQPQDANNQLDLETSSSMPYSSTFLTQLGEHDNVNVPLRSAKSATKTTDPLVPRRPAPPTTARLTRGGSSNADAIKPRRPNRAIKDAVPARDSGRLVKGTSVGKSTKASKLVAEPKTPTARKRSDSGTTTVVNTNTIRPTSRPRASAQPSPAPTRPRRKPQTGSGSNGSSATAAATPSRPRPQASTADMLLMGSTMNATQATVSSARGSAATRGRRTETTPHRSKQQEPKRPTVPPARSAAPSTRKAASTKKPAATVSLPAIRSRNVQTAQT</sequence>
<feature type="compositionally biased region" description="Low complexity" evidence="1">
    <location>
        <begin position="606"/>
        <end position="617"/>
    </location>
</feature>
<feature type="region of interest" description="Disordered" evidence="1">
    <location>
        <begin position="667"/>
        <end position="740"/>
    </location>
</feature>
<feature type="compositionally biased region" description="Basic and acidic residues" evidence="1">
    <location>
        <begin position="683"/>
        <end position="699"/>
    </location>
</feature>
<feature type="compositionally biased region" description="Basic residues" evidence="1">
    <location>
        <begin position="422"/>
        <end position="432"/>
    </location>
</feature>
<feature type="compositionally biased region" description="Polar residues" evidence="1">
    <location>
        <begin position="460"/>
        <end position="484"/>
    </location>
</feature>
<evidence type="ECO:0000313" key="3">
    <source>
        <dbReference type="Proteomes" id="UP001146120"/>
    </source>
</evidence>
<protein>
    <submittedName>
        <fullName evidence="2">Uncharacterized protein</fullName>
    </submittedName>
</protein>
<evidence type="ECO:0000256" key="1">
    <source>
        <dbReference type="SAM" id="MobiDB-lite"/>
    </source>
</evidence>
<organism evidence="2 3">
    <name type="scientific">Lagenidium giganteum</name>
    <dbReference type="NCBI Taxonomy" id="4803"/>
    <lineage>
        <taxon>Eukaryota</taxon>
        <taxon>Sar</taxon>
        <taxon>Stramenopiles</taxon>
        <taxon>Oomycota</taxon>
        <taxon>Peronosporomycetes</taxon>
        <taxon>Pythiales</taxon>
        <taxon>Pythiaceae</taxon>
    </lineage>
</organism>
<feature type="region of interest" description="Disordered" evidence="1">
    <location>
        <begin position="408"/>
        <end position="484"/>
    </location>
</feature>
<feature type="compositionally biased region" description="Low complexity" evidence="1">
    <location>
        <begin position="629"/>
        <end position="653"/>
    </location>
</feature>
<feature type="compositionally biased region" description="Polar residues" evidence="1">
    <location>
        <begin position="594"/>
        <end position="605"/>
    </location>
</feature>
<feature type="compositionally biased region" description="Basic and acidic residues" evidence="1">
    <location>
        <begin position="551"/>
        <end position="563"/>
    </location>
</feature>
<dbReference type="Proteomes" id="UP001146120">
    <property type="component" value="Unassembled WGS sequence"/>
</dbReference>
<reference evidence="2" key="1">
    <citation type="submission" date="2022-11" db="EMBL/GenBank/DDBJ databases">
        <authorList>
            <person name="Morgan W.R."/>
            <person name="Tartar A."/>
        </authorList>
    </citation>
    <scope>NUCLEOTIDE SEQUENCE</scope>
    <source>
        <strain evidence="2">ARSEF 373</strain>
    </source>
</reference>
<comment type="caution">
    <text evidence="2">The sequence shown here is derived from an EMBL/GenBank/DDBJ whole genome shotgun (WGS) entry which is preliminary data.</text>
</comment>
<reference evidence="2" key="2">
    <citation type="journal article" date="2023" name="Microbiol Resour">
        <title>Decontamination and Annotation of the Draft Genome Sequence of the Oomycete Lagenidium giganteum ARSEF 373.</title>
        <authorList>
            <person name="Morgan W.R."/>
            <person name="Tartar A."/>
        </authorList>
    </citation>
    <scope>NUCLEOTIDE SEQUENCE</scope>
    <source>
        <strain evidence="2">ARSEF 373</strain>
    </source>
</reference>
<accession>A0AAV2ZEU0</accession>
<feature type="region of interest" description="Disordered" evidence="1">
    <location>
        <begin position="289"/>
        <end position="313"/>
    </location>
</feature>
<feature type="compositionally biased region" description="Low complexity" evidence="1">
    <location>
        <begin position="669"/>
        <end position="680"/>
    </location>
</feature>
<proteinExistence type="predicted"/>
<feature type="region of interest" description="Disordered" evidence="1">
    <location>
        <begin position="73"/>
        <end position="95"/>
    </location>
</feature>
<keyword evidence="3" id="KW-1185">Reference proteome</keyword>
<dbReference type="EMBL" id="DAKRPA010000006">
    <property type="protein sequence ID" value="DBA04681.1"/>
    <property type="molecule type" value="Genomic_DNA"/>
</dbReference>
<name>A0AAV2ZEU0_9STRA</name>
<feature type="compositionally biased region" description="Low complexity" evidence="1">
    <location>
        <begin position="408"/>
        <end position="420"/>
    </location>
</feature>
<gene>
    <name evidence="2" type="ORF">N0F65_012264</name>
</gene>
<feature type="compositionally biased region" description="Basic and acidic residues" evidence="1">
    <location>
        <begin position="445"/>
        <end position="459"/>
    </location>
</feature>
<feature type="region of interest" description="Disordered" evidence="1">
    <location>
        <begin position="509"/>
        <end position="653"/>
    </location>
</feature>
<evidence type="ECO:0000313" key="2">
    <source>
        <dbReference type="EMBL" id="DBA04681.1"/>
    </source>
</evidence>